<keyword evidence="1" id="KW-0175">Coiled coil</keyword>
<evidence type="ECO:0000256" key="1">
    <source>
        <dbReference type="SAM" id="Coils"/>
    </source>
</evidence>
<organism evidence="2 3">
    <name type="scientific">Pseudomonas yamanorum</name>
    <dbReference type="NCBI Taxonomy" id="515393"/>
    <lineage>
        <taxon>Bacteria</taxon>
        <taxon>Pseudomonadati</taxon>
        <taxon>Pseudomonadota</taxon>
        <taxon>Gammaproteobacteria</taxon>
        <taxon>Pseudomonadales</taxon>
        <taxon>Pseudomonadaceae</taxon>
        <taxon>Pseudomonas</taxon>
    </lineage>
</organism>
<reference evidence="2 3" key="1">
    <citation type="submission" date="2020-04" db="EMBL/GenBank/DDBJ databases">
        <title>Molecular characterization of pseudomonads from Agaricus bisporus reveal novel blotch 2 pathogens in Western Europe.</title>
        <authorList>
            <person name="Taparia T."/>
            <person name="Krijger M."/>
            <person name="Haynes E."/>
            <person name="Elpinstone J.G."/>
            <person name="Noble R."/>
            <person name="Van Der Wolf J."/>
        </authorList>
    </citation>
    <scope>NUCLEOTIDE SEQUENCE [LARGE SCALE GENOMIC DNA]</scope>
    <source>
        <strain evidence="2 3">IPO3753</strain>
    </source>
</reference>
<dbReference type="RefSeq" id="WP_177026751.1">
    <property type="nucleotide sequence ID" value="NZ_JACAQR010000029.1"/>
</dbReference>
<proteinExistence type="predicted"/>
<feature type="coiled-coil region" evidence="1">
    <location>
        <begin position="206"/>
        <end position="233"/>
    </location>
</feature>
<name>A0AAJ3H6N4_9PSED</name>
<dbReference type="AlphaFoldDB" id="A0AAJ3H6N4"/>
<sequence length="1147" mass="126732">MDDLPFLSHLLKNISPSALELIKRQALRLKDDQALIAELIAGLISLVAQGTAPATDPILVSVPEHTMLGQWARLFCDAIGRPAFREWASRHDLELASLVFRGGDLQANILEGTVKTPYTFTLNKDSDWWRVANPILEVVQIIDTVNAGLPFMENPVEPHSRKLPLNLVLPFYGYPVPTNHLQAQVILEEIHTLDTLPGVDESGRLKSTLRKRLTEEQRDYQQLADALQTLLGQSTNGSPPFDWLQLYLQRCSLDSDSMLSSTLKYAAQLLDAVTQGEEFASLNLSSEGAVTTYRYSVDQKAVIAVIDDREVNSSPLDRSNNSPLNQQWDELERLANLAHTDVLPDASLTLAALMTVYRLPRPASAEEALALIEQLRATTAATFPYVSSAAHSLMAVSKHTRHIAVLNDRYTMRAALKSITLDTQLNSTLDMTFNLALGSPFFGLIDKGAQLLAGLRQEAAFQRVSASRQFDLARVYVLNADGDLSGYALDDTPKVLTRTDTPLSSLTSMAEPLLELARQSGGRISSDGQVSLRQLLNLYQMALPTTREEAHITARLLGIAILKPPRHGNYWRALQVMPLLAAQRKQVLQTVAAFLPNPDVKLFDYLSEVVVGEKNRDQVRAEADLLLHQLLASPRAQALAARLSETVGWYGEHASAANTRASRNALLFTALILSLDANAGTRRATVAGYDLTDSHNWGLTFDEVLGVVEAMVQFKVLRTNAVPMATHLLLAGTAPEFLVRDIPDEVSYMSSHTWVHFKQYVDLIEAETPGASRAMRFTDFMAMIYFIIPSRRVRRGSLPITDWAVANGVLVKSIEPRDTAEKNRAIAALNEQINLLQVSSELLKNGHISLYEMALQDLQRVFAGNPYLERWVIQWQARPGTHPPPGIAANTAVSLVQLHMAGQLTKGTTQWRSTVKDVDFASMAPRFDELGSIHSAFATEFEKRYTAVRAALIQSIMYWMSQLTLLSREAMEYGKLEFHRLQTPRTSAGGQPPGIGRFGVLVLCQYARDKRFYEFFPKQLKVAPLPGLTLQTFEQALRTGNTQGSPLPIDWSAYARGTLPNGQQQATVIAQRFAELPAVYGPGPAVPNTFTSPRSLAIATIVIDQHLLAGADEARAAARQPLSLADAINGVDPRVGFLRRMEPETMK</sequence>
<dbReference type="Proteomes" id="UP000546584">
    <property type="component" value="Unassembled WGS sequence"/>
</dbReference>
<protein>
    <submittedName>
        <fullName evidence="2">Uncharacterized protein</fullName>
    </submittedName>
</protein>
<comment type="caution">
    <text evidence="2">The sequence shown here is derived from an EMBL/GenBank/DDBJ whole genome shotgun (WGS) entry which is preliminary data.</text>
</comment>
<accession>A0AAJ3H6N4</accession>
<evidence type="ECO:0000313" key="2">
    <source>
        <dbReference type="EMBL" id="NWD44300.1"/>
    </source>
</evidence>
<evidence type="ECO:0000313" key="3">
    <source>
        <dbReference type="Proteomes" id="UP000546584"/>
    </source>
</evidence>
<gene>
    <name evidence="2" type="ORF">HX826_20690</name>
</gene>
<dbReference type="EMBL" id="JACAQR010000029">
    <property type="protein sequence ID" value="NWD44300.1"/>
    <property type="molecule type" value="Genomic_DNA"/>
</dbReference>